<keyword evidence="1" id="KW-0732">Signal</keyword>
<evidence type="ECO:0000256" key="1">
    <source>
        <dbReference type="SAM" id="SignalP"/>
    </source>
</evidence>
<organism evidence="3 4">
    <name type="scientific">Hydnum rufescens UP504</name>
    <dbReference type="NCBI Taxonomy" id="1448309"/>
    <lineage>
        <taxon>Eukaryota</taxon>
        <taxon>Fungi</taxon>
        <taxon>Dikarya</taxon>
        <taxon>Basidiomycota</taxon>
        <taxon>Agaricomycotina</taxon>
        <taxon>Agaricomycetes</taxon>
        <taxon>Cantharellales</taxon>
        <taxon>Hydnaceae</taxon>
        <taxon>Hydnum</taxon>
    </lineage>
</organism>
<accession>A0A9P6ATM9</accession>
<comment type="caution">
    <text evidence="3">The sequence shown here is derived from an EMBL/GenBank/DDBJ whole genome shotgun (WGS) entry which is preliminary data.</text>
</comment>
<proteinExistence type="predicted"/>
<dbReference type="Proteomes" id="UP000886523">
    <property type="component" value="Unassembled WGS sequence"/>
</dbReference>
<reference evidence="3" key="1">
    <citation type="journal article" date="2020" name="Nat. Commun.">
        <title>Large-scale genome sequencing of mycorrhizal fungi provides insights into the early evolution of symbiotic traits.</title>
        <authorList>
            <person name="Miyauchi S."/>
            <person name="Kiss E."/>
            <person name="Kuo A."/>
            <person name="Drula E."/>
            <person name="Kohler A."/>
            <person name="Sanchez-Garcia M."/>
            <person name="Morin E."/>
            <person name="Andreopoulos B."/>
            <person name="Barry K.W."/>
            <person name="Bonito G."/>
            <person name="Buee M."/>
            <person name="Carver A."/>
            <person name="Chen C."/>
            <person name="Cichocki N."/>
            <person name="Clum A."/>
            <person name="Culley D."/>
            <person name="Crous P.W."/>
            <person name="Fauchery L."/>
            <person name="Girlanda M."/>
            <person name="Hayes R.D."/>
            <person name="Keri Z."/>
            <person name="LaButti K."/>
            <person name="Lipzen A."/>
            <person name="Lombard V."/>
            <person name="Magnuson J."/>
            <person name="Maillard F."/>
            <person name="Murat C."/>
            <person name="Nolan M."/>
            <person name="Ohm R.A."/>
            <person name="Pangilinan J."/>
            <person name="Pereira M.F."/>
            <person name="Perotto S."/>
            <person name="Peter M."/>
            <person name="Pfister S."/>
            <person name="Riley R."/>
            <person name="Sitrit Y."/>
            <person name="Stielow J.B."/>
            <person name="Szollosi G."/>
            <person name="Zifcakova L."/>
            <person name="Stursova M."/>
            <person name="Spatafora J.W."/>
            <person name="Tedersoo L."/>
            <person name="Vaario L.M."/>
            <person name="Yamada A."/>
            <person name="Yan M."/>
            <person name="Wang P."/>
            <person name="Xu J."/>
            <person name="Bruns T."/>
            <person name="Baldrian P."/>
            <person name="Vilgalys R."/>
            <person name="Dunand C."/>
            <person name="Henrissat B."/>
            <person name="Grigoriev I.V."/>
            <person name="Hibbett D."/>
            <person name="Nagy L.G."/>
            <person name="Martin F.M."/>
        </authorList>
    </citation>
    <scope>NUCLEOTIDE SEQUENCE</scope>
    <source>
        <strain evidence="3">UP504</strain>
    </source>
</reference>
<evidence type="ECO:0000313" key="4">
    <source>
        <dbReference type="Proteomes" id="UP000886523"/>
    </source>
</evidence>
<name>A0A9P6ATM9_9AGAM</name>
<keyword evidence="4" id="KW-1185">Reference proteome</keyword>
<dbReference type="SUPFAM" id="SSF81383">
    <property type="entry name" value="F-box domain"/>
    <property type="match status" value="1"/>
</dbReference>
<dbReference type="EMBL" id="MU128996">
    <property type="protein sequence ID" value="KAF9511743.1"/>
    <property type="molecule type" value="Genomic_DNA"/>
</dbReference>
<feature type="signal peptide" evidence="1">
    <location>
        <begin position="1"/>
        <end position="24"/>
    </location>
</feature>
<protein>
    <recommendedName>
        <fullName evidence="2">F-box domain-containing protein</fullName>
    </recommendedName>
</protein>
<sequence length="195" mass="22335">MSSNLDLLALPLELLIHIFALLEGHHIVRCIAVCSYFKHAIENSIMLQCLIKLDMFGYMNGPGREDTVRLNQLERHIDSWNKLDWVESRIDVPRWRYGPGVLREGIYALPPVLQEWYASSFPLLTEAFCSRRGPWDLNSLCTKSRSIQVVIFLWFCPGSPGASLLHVTSLSISGRFPTIFLIQMPQVPSFSRLFQ</sequence>
<dbReference type="OrthoDB" id="2745718at2759"/>
<dbReference type="Gene3D" id="1.20.1280.50">
    <property type="match status" value="1"/>
</dbReference>
<feature type="domain" description="F-box" evidence="2">
    <location>
        <begin position="4"/>
        <end position="50"/>
    </location>
</feature>
<gene>
    <name evidence="3" type="ORF">BS47DRAFT_1139547</name>
</gene>
<evidence type="ECO:0000313" key="3">
    <source>
        <dbReference type="EMBL" id="KAF9511743.1"/>
    </source>
</evidence>
<dbReference type="InterPro" id="IPR036047">
    <property type="entry name" value="F-box-like_dom_sf"/>
</dbReference>
<evidence type="ECO:0000259" key="2">
    <source>
        <dbReference type="PROSITE" id="PS50181"/>
    </source>
</evidence>
<dbReference type="AlphaFoldDB" id="A0A9P6ATM9"/>
<dbReference type="Pfam" id="PF12937">
    <property type="entry name" value="F-box-like"/>
    <property type="match status" value="1"/>
</dbReference>
<dbReference type="InterPro" id="IPR001810">
    <property type="entry name" value="F-box_dom"/>
</dbReference>
<feature type="chain" id="PRO_5040411217" description="F-box domain-containing protein" evidence="1">
    <location>
        <begin position="25"/>
        <end position="195"/>
    </location>
</feature>
<dbReference type="PROSITE" id="PS50181">
    <property type="entry name" value="FBOX"/>
    <property type="match status" value="1"/>
</dbReference>